<comment type="caution">
    <text evidence="1">The sequence shown here is derived from an EMBL/GenBank/DDBJ whole genome shotgun (WGS) entry which is preliminary data.</text>
</comment>
<dbReference type="EMBL" id="JYDP01000005">
    <property type="protein sequence ID" value="KRZ17748.1"/>
    <property type="molecule type" value="Genomic_DNA"/>
</dbReference>
<name>A0A0V1I5P7_9BILA</name>
<keyword evidence="2" id="KW-1185">Reference proteome</keyword>
<protein>
    <submittedName>
        <fullName evidence="1">Uncharacterized protein</fullName>
    </submittedName>
</protein>
<proteinExistence type="predicted"/>
<gene>
    <name evidence="1" type="ORF">T11_13721</name>
</gene>
<organism evidence="1 2">
    <name type="scientific">Trichinella zimbabwensis</name>
    <dbReference type="NCBI Taxonomy" id="268475"/>
    <lineage>
        <taxon>Eukaryota</taxon>
        <taxon>Metazoa</taxon>
        <taxon>Ecdysozoa</taxon>
        <taxon>Nematoda</taxon>
        <taxon>Enoplea</taxon>
        <taxon>Dorylaimia</taxon>
        <taxon>Trichinellida</taxon>
        <taxon>Trichinellidae</taxon>
        <taxon>Trichinella</taxon>
    </lineage>
</organism>
<dbReference type="AlphaFoldDB" id="A0A0V1I5P7"/>
<sequence length="86" mass="9710">MNSRETNSCLPKNVCKFLYECCAFTYVALDSMGVGALCMRCKCSSNFPAFKIKGLKILLENKRCVTKVQVNETTTREIRHAMACFV</sequence>
<dbReference type="Proteomes" id="UP000055024">
    <property type="component" value="Unassembled WGS sequence"/>
</dbReference>
<accession>A0A0V1I5P7</accession>
<evidence type="ECO:0000313" key="1">
    <source>
        <dbReference type="EMBL" id="KRZ17748.1"/>
    </source>
</evidence>
<reference evidence="1 2" key="1">
    <citation type="submission" date="2015-01" db="EMBL/GenBank/DDBJ databases">
        <title>Evolution of Trichinella species and genotypes.</title>
        <authorList>
            <person name="Korhonen P.K."/>
            <person name="Edoardo P."/>
            <person name="Giuseppe L.R."/>
            <person name="Gasser R.B."/>
        </authorList>
    </citation>
    <scope>NUCLEOTIDE SEQUENCE [LARGE SCALE GENOMIC DNA]</scope>
    <source>
        <strain evidence="1">ISS1029</strain>
    </source>
</reference>
<evidence type="ECO:0000313" key="2">
    <source>
        <dbReference type="Proteomes" id="UP000055024"/>
    </source>
</evidence>